<evidence type="ECO:0000313" key="4">
    <source>
        <dbReference type="Proteomes" id="UP001321477"/>
    </source>
</evidence>
<dbReference type="Pfam" id="PF04471">
    <property type="entry name" value="Mrr_cat"/>
    <property type="match status" value="1"/>
</dbReference>
<evidence type="ECO:0000256" key="1">
    <source>
        <dbReference type="SAM" id="Phobius"/>
    </source>
</evidence>
<keyword evidence="1" id="KW-0472">Membrane</keyword>
<proteinExistence type="predicted"/>
<evidence type="ECO:0000259" key="2">
    <source>
        <dbReference type="Pfam" id="PF04471"/>
    </source>
</evidence>
<keyword evidence="4" id="KW-1185">Reference proteome</keyword>
<dbReference type="Proteomes" id="UP001321477">
    <property type="component" value="Chromosome"/>
</dbReference>
<feature type="transmembrane region" description="Helical" evidence="1">
    <location>
        <begin position="30"/>
        <end position="50"/>
    </location>
</feature>
<sequence length="274" mass="29558">MQVVRSHIRPQIKLQRSAQDHAAEGWSTTFTAMLGLAFLTGSLLVLSLLPELVLSPFPESIQGVIRALNPWSPLLTLVSIALVLLSVGTGLVIRRARQAARDRHRASVRALIQSGFEGAKVALEKRRAKQGMPLDRDLALHVTRNSLRPDPARLGVTPRGAEELVAQWMRHLGETDAEVTSYRGDGGVDVGGRKYIAQVKHYAANVGVAPIREIAGVASADGRSPLFFTSTGYASGAIEFADRSGIALFLYSAELGELHGMNGRAKTLMIHGLN</sequence>
<keyword evidence="1" id="KW-1133">Transmembrane helix</keyword>
<gene>
    <name evidence="3" type="ORF">GCM10025870_24000</name>
</gene>
<dbReference type="InterPro" id="IPR011856">
    <property type="entry name" value="tRNA_endonuc-like_dom_sf"/>
</dbReference>
<accession>A0ABM8H3E7</accession>
<dbReference type="InterPro" id="IPR011335">
    <property type="entry name" value="Restrct_endonuc-II-like"/>
</dbReference>
<dbReference type="InterPro" id="IPR007560">
    <property type="entry name" value="Restrct_endonuc_IV_Mrr"/>
</dbReference>
<reference evidence="4" key="1">
    <citation type="journal article" date="2019" name="Int. J. Syst. Evol. Microbiol.">
        <title>The Global Catalogue of Microorganisms (GCM) 10K type strain sequencing project: providing services to taxonomists for standard genome sequencing and annotation.</title>
        <authorList>
            <consortium name="The Broad Institute Genomics Platform"/>
            <consortium name="The Broad Institute Genome Sequencing Center for Infectious Disease"/>
            <person name="Wu L."/>
            <person name="Ma J."/>
        </authorList>
    </citation>
    <scope>NUCLEOTIDE SEQUENCE [LARGE SCALE GENOMIC DNA]</scope>
    <source>
        <strain evidence="4">NBRC 109019</strain>
    </source>
</reference>
<dbReference type="EMBL" id="AP027734">
    <property type="protein sequence ID" value="BDZ55327.1"/>
    <property type="molecule type" value="Genomic_DNA"/>
</dbReference>
<protein>
    <recommendedName>
        <fullName evidence="2">Restriction endonuclease type IV Mrr domain-containing protein</fullName>
    </recommendedName>
</protein>
<name>A0ABM8H3E7_9MICO</name>
<evidence type="ECO:0000313" key="3">
    <source>
        <dbReference type="EMBL" id="BDZ55327.1"/>
    </source>
</evidence>
<keyword evidence="1" id="KW-0812">Transmembrane</keyword>
<feature type="domain" description="Restriction endonuclease type IV Mrr" evidence="2">
    <location>
        <begin position="156"/>
        <end position="249"/>
    </location>
</feature>
<organism evidence="3 4">
    <name type="scientific">Agromyces marinus</name>
    <dbReference type="NCBI Taxonomy" id="1389020"/>
    <lineage>
        <taxon>Bacteria</taxon>
        <taxon>Bacillati</taxon>
        <taxon>Actinomycetota</taxon>
        <taxon>Actinomycetes</taxon>
        <taxon>Micrococcales</taxon>
        <taxon>Microbacteriaceae</taxon>
        <taxon>Agromyces</taxon>
    </lineage>
</organism>
<dbReference type="SUPFAM" id="SSF52980">
    <property type="entry name" value="Restriction endonuclease-like"/>
    <property type="match status" value="1"/>
</dbReference>
<feature type="transmembrane region" description="Helical" evidence="1">
    <location>
        <begin position="70"/>
        <end position="93"/>
    </location>
</feature>
<dbReference type="Gene3D" id="3.40.1350.10">
    <property type="match status" value="1"/>
</dbReference>